<reference evidence="1 2" key="1">
    <citation type="submission" date="2024-08" db="EMBL/GenBank/DDBJ databases">
        <title>Insights into the chromosomal genome structure of Flemingia macrophylla.</title>
        <authorList>
            <person name="Ding Y."/>
            <person name="Zhao Y."/>
            <person name="Bi W."/>
            <person name="Wu M."/>
            <person name="Zhao G."/>
            <person name="Gong Y."/>
            <person name="Li W."/>
            <person name="Zhang P."/>
        </authorList>
    </citation>
    <scope>NUCLEOTIDE SEQUENCE [LARGE SCALE GENOMIC DNA]</scope>
    <source>
        <strain evidence="1">DYQJB</strain>
        <tissue evidence="1">Leaf</tissue>
    </source>
</reference>
<proteinExistence type="predicted"/>
<name>A0ABD1LQS1_9FABA</name>
<dbReference type="Proteomes" id="UP001603857">
    <property type="component" value="Unassembled WGS sequence"/>
</dbReference>
<evidence type="ECO:0000313" key="2">
    <source>
        <dbReference type="Proteomes" id="UP001603857"/>
    </source>
</evidence>
<dbReference type="AlphaFoldDB" id="A0ABD1LQS1"/>
<organism evidence="1 2">
    <name type="scientific">Flemingia macrophylla</name>
    <dbReference type="NCBI Taxonomy" id="520843"/>
    <lineage>
        <taxon>Eukaryota</taxon>
        <taxon>Viridiplantae</taxon>
        <taxon>Streptophyta</taxon>
        <taxon>Embryophyta</taxon>
        <taxon>Tracheophyta</taxon>
        <taxon>Spermatophyta</taxon>
        <taxon>Magnoliopsida</taxon>
        <taxon>eudicotyledons</taxon>
        <taxon>Gunneridae</taxon>
        <taxon>Pentapetalae</taxon>
        <taxon>rosids</taxon>
        <taxon>fabids</taxon>
        <taxon>Fabales</taxon>
        <taxon>Fabaceae</taxon>
        <taxon>Papilionoideae</taxon>
        <taxon>50 kb inversion clade</taxon>
        <taxon>NPAAA clade</taxon>
        <taxon>indigoferoid/millettioid clade</taxon>
        <taxon>Phaseoleae</taxon>
        <taxon>Flemingia</taxon>
    </lineage>
</organism>
<accession>A0ABD1LQS1</accession>
<dbReference type="EMBL" id="JBGMDY010000008">
    <property type="protein sequence ID" value="KAL2325869.1"/>
    <property type="molecule type" value="Genomic_DNA"/>
</dbReference>
<evidence type="ECO:0000313" key="1">
    <source>
        <dbReference type="EMBL" id="KAL2325869.1"/>
    </source>
</evidence>
<keyword evidence="2" id="KW-1185">Reference proteome</keyword>
<protein>
    <submittedName>
        <fullName evidence="1">Uncharacterized protein</fullName>
    </submittedName>
</protein>
<comment type="caution">
    <text evidence="1">The sequence shown here is derived from an EMBL/GenBank/DDBJ whole genome shotgun (WGS) entry which is preliminary data.</text>
</comment>
<sequence length="122" mass="14687">MMQEDLTLTRSEAQKWWEVAQQRITSLSEFREKEKRGLAHIGRIYEERDQAIDKVNELQALISFYKHKMKETQANCDNMSHAIHQQAEVMARHVREAEEEWNRHIDPPLGFFRLFRFCQNLL</sequence>
<gene>
    <name evidence="1" type="ORF">Fmac_024927</name>
</gene>